<proteinExistence type="predicted"/>
<keyword evidence="2" id="KW-1185">Reference proteome</keyword>
<dbReference type="OrthoDB" id="3134171at2759"/>
<name>A0A0C3AKK6_SERVB</name>
<dbReference type="Gene3D" id="3.80.10.10">
    <property type="entry name" value="Ribonuclease Inhibitor"/>
    <property type="match status" value="1"/>
</dbReference>
<dbReference type="InterPro" id="IPR032675">
    <property type="entry name" value="LRR_dom_sf"/>
</dbReference>
<dbReference type="HOGENOM" id="CLU_647517_0_0_1"/>
<reference evidence="2" key="2">
    <citation type="submission" date="2015-01" db="EMBL/GenBank/DDBJ databases">
        <title>Evolutionary Origins and Diversification of the Mycorrhizal Mutualists.</title>
        <authorList>
            <consortium name="DOE Joint Genome Institute"/>
            <consortium name="Mycorrhizal Genomics Consortium"/>
            <person name="Kohler A."/>
            <person name="Kuo A."/>
            <person name="Nagy L.G."/>
            <person name="Floudas D."/>
            <person name="Copeland A."/>
            <person name="Barry K.W."/>
            <person name="Cichocki N."/>
            <person name="Veneault-Fourrey C."/>
            <person name="LaButti K."/>
            <person name="Lindquist E.A."/>
            <person name="Lipzen A."/>
            <person name="Lundell T."/>
            <person name="Morin E."/>
            <person name="Murat C."/>
            <person name="Riley R."/>
            <person name="Ohm R."/>
            <person name="Sun H."/>
            <person name="Tunlid A."/>
            <person name="Henrissat B."/>
            <person name="Grigoriev I.V."/>
            <person name="Hibbett D.S."/>
            <person name="Martin F."/>
        </authorList>
    </citation>
    <scope>NUCLEOTIDE SEQUENCE [LARGE SCALE GENOMIC DNA]</scope>
    <source>
        <strain evidence="2">MAFF 305830</strain>
    </source>
</reference>
<reference evidence="1 2" key="1">
    <citation type="submission" date="2014-04" db="EMBL/GenBank/DDBJ databases">
        <authorList>
            <consortium name="DOE Joint Genome Institute"/>
            <person name="Kuo A."/>
            <person name="Zuccaro A."/>
            <person name="Kohler A."/>
            <person name="Nagy L.G."/>
            <person name="Floudas D."/>
            <person name="Copeland A."/>
            <person name="Barry K.W."/>
            <person name="Cichocki N."/>
            <person name="Veneault-Fourrey C."/>
            <person name="LaButti K."/>
            <person name="Lindquist E.A."/>
            <person name="Lipzen A."/>
            <person name="Lundell T."/>
            <person name="Morin E."/>
            <person name="Murat C."/>
            <person name="Sun H."/>
            <person name="Tunlid A."/>
            <person name="Henrissat B."/>
            <person name="Grigoriev I.V."/>
            <person name="Hibbett D.S."/>
            <person name="Martin F."/>
            <person name="Nordberg H.P."/>
            <person name="Cantor M.N."/>
            <person name="Hua S.X."/>
        </authorList>
    </citation>
    <scope>NUCLEOTIDE SEQUENCE [LARGE SCALE GENOMIC DNA]</scope>
    <source>
        <strain evidence="1 2">MAFF 305830</strain>
    </source>
</reference>
<gene>
    <name evidence="1" type="ORF">M408DRAFT_26489</name>
</gene>
<sequence length="461" mass="53302">MLTAAVPNALNVHNLTAVSRTPVEVWREIIDWVLFDPILFLTDPFYPGCNLHSTLIDFSDHQRLVDLSFQWATLRLVSRPWRNAVDRSPWQYFEPSRDDYKCLQYSTSQLKSARRLEFYKSREDHILANTQLCYACQDDYLEVEDDTMEYLLRLTNGPVRAKILRVSLSLRGQNAYSSSINQLVDALPHLRALFLTTYTSPTLSLLNLFSRLEYMRLQLHLEPGDFTMVAPRGYSFPVLKTLQVEMIKYSMADLFVSWEMPLLTHLHLKNAKGGRLLASIQTELDRIGANLVSLRLQSNEGFFSLPENIWKTMPRLEYLGVSRLMETPIPPPLGHPLHTFADLEGFTPSDVSYSIVEDWGMLSAFADLHNWKKAPDDFTGWDGPFDLNHFHVDVDWCWMCIKTFYMSCRQRGLRYEDCTGRTFEEVWPGEVITPLESMAKDPVEHRSPSVIASDVLPTYLW</sequence>
<dbReference type="AlphaFoldDB" id="A0A0C3AKK6"/>
<dbReference type="EMBL" id="KN824317">
    <property type="protein sequence ID" value="KIM25085.1"/>
    <property type="molecule type" value="Genomic_DNA"/>
</dbReference>
<protein>
    <submittedName>
        <fullName evidence="1">Uncharacterized protein</fullName>
    </submittedName>
</protein>
<dbReference type="Proteomes" id="UP000054097">
    <property type="component" value="Unassembled WGS sequence"/>
</dbReference>
<organism evidence="1 2">
    <name type="scientific">Serendipita vermifera MAFF 305830</name>
    <dbReference type="NCBI Taxonomy" id="933852"/>
    <lineage>
        <taxon>Eukaryota</taxon>
        <taxon>Fungi</taxon>
        <taxon>Dikarya</taxon>
        <taxon>Basidiomycota</taxon>
        <taxon>Agaricomycotina</taxon>
        <taxon>Agaricomycetes</taxon>
        <taxon>Sebacinales</taxon>
        <taxon>Serendipitaceae</taxon>
        <taxon>Serendipita</taxon>
    </lineage>
</organism>
<accession>A0A0C3AKK6</accession>
<evidence type="ECO:0000313" key="1">
    <source>
        <dbReference type="EMBL" id="KIM25085.1"/>
    </source>
</evidence>
<evidence type="ECO:0000313" key="2">
    <source>
        <dbReference type="Proteomes" id="UP000054097"/>
    </source>
</evidence>
<dbReference type="SUPFAM" id="SSF52047">
    <property type="entry name" value="RNI-like"/>
    <property type="match status" value="1"/>
</dbReference>